<evidence type="ECO:0000256" key="7">
    <source>
        <dbReference type="ARBA" id="ARBA00023288"/>
    </source>
</evidence>
<evidence type="ECO:0000256" key="6">
    <source>
        <dbReference type="ARBA" id="ARBA00023139"/>
    </source>
</evidence>
<evidence type="ECO:0000259" key="9">
    <source>
        <dbReference type="Pfam" id="PF25198"/>
    </source>
</evidence>
<dbReference type="Pfam" id="PF25198">
    <property type="entry name" value="Spore_GerAC_N"/>
    <property type="match status" value="1"/>
</dbReference>
<proteinExistence type="inferred from homology"/>
<dbReference type="InterPro" id="IPR008844">
    <property type="entry name" value="Spore_GerAC-like"/>
</dbReference>
<comment type="subcellular location">
    <subcellularLocation>
        <location evidence="1">Membrane</location>
        <topology evidence="1">Lipid-anchor</topology>
    </subcellularLocation>
</comment>
<evidence type="ECO:0000256" key="4">
    <source>
        <dbReference type="ARBA" id="ARBA00022729"/>
    </source>
</evidence>
<dbReference type="PANTHER" id="PTHR35789">
    <property type="entry name" value="SPORE GERMINATION PROTEIN B3"/>
    <property type="match status" value="1"/>
</dbReference>
<dbReference type="Pfam" id="PF05504">
    <property type="entry name" value="Spore_GerAC"/>
    <property type="match status" value="1"/>
</dbReference>
<reference evidence="11" key="1">
    <citation type="journal article" date="2019" name="Int. J. Syst. Evol. Microbiol.">
        <title>The Global Catalogue of Microorganisms (GCM) 10K type strain sequencing project: providing services to taxonomists for standard genome sequencing and annotation.</title>
        <authorList>
            <consortium name="The Broad Institute Genomics Platform"/>
            <consortium name="The Broad Institute Genome Sequencing Center for Infectious Disease"/>
            <person name="Wu L."/>
            <person name="Ma J."/>
        </authorList>
    </citation>
    <scope>NUCLEOTIDE SEQUENCE [LARGE SCALE GENOMIC DNA]</scope>
    <source>
        <strain evidence="11">CGMCC 1.15043</strain>
    </source>
</reference>
<dbReference type="InterPro" id="IPR057336">
    <property type="entry name" value="GerAC_N"/>
</dbReference>
<dbReference type="Proteomes" id="UP000615455">
    <property type="component" value="Unassembled WGS sequence"/>
</dbReference>
<dbReference type="InterPro" id="IPR046953">
    <property type="entry name" value="Spore_GerAC-like_C"/>
</dbReference>
<keyword evidence="5" id="KW-0472">Membrane</keyword>
<evidence type="ECO:0000256" key="2">
    <source>
        <dbReference type="ARBA" id="ARBA00007886"/>
    </source>
</evidence>
<keyword evidence="3" id="KW-0309">Germination</keyword>
<gene>
    <name evidence="10" type="primary">gerKC</name>
    <name evidence="10" type="ORF">GCM10008018_24030</name>
</gene>
<name>A0ABQ1ELW6_9BACL</name>
<keyword evidence="11" id="KW-1185">Reference proteome</keyword>
<keyword evidence="6" id="KW-0564">Palmitate</keyword>
<dbReference type="Gene3D" id="6.20.190.10">
    <property type="entry name" value="Nutrient germinant receptor protein C, domain 1"/>
    <property type="match status" value="1"/>
</dbReference>
<dbReference type="Gene3D" id="3.30.300.210">
    <property type="entry name" value="Nutrient germinant receptor protein C, domain 3"/>
    <property type="match status" value="1"/>
</dbReference>
<accession>A0ABQ1ELW6</accession>
<protein>
    <submittedName>
        <fullName evidence="10">Spore germination protein KC</fullName>
    </submittedName>
</protein>
<evidence type="ECO:0000256" key="3">
    <source>
        <dbReference type="ARBA" id="ARBA00022544"/>
    </source>
</evidence>
<keyword evidence="7" id="KW-0449">Lipoprotein</keyword>
<sequence length="396" mass="44475">MIRIPRGLVVGILLIMVLTSCWDRRELNELGILAGVAIDKVGNQYQLSVQVVVPGEVGTRARKYGAPVTLFQATAPTLFEAFRKLTETSPRKIYTAHIRVLILSEAIAQEGIAKVLDLLVRNPETRVDYYVMVARKTSAENILKILTPLDNIPAEALFHSLDTSSKVWAPITKVTVDILIDQLMTKGMNPVLPGISIVEHGLAENKVEDIDPPVKLRYSGLAAFKNDKLVGWLTTDEGKGYNYIQNQVKSTVGTIHCPDGKLISLEVLRSHTDVKSFMEQEDPYMQVAIKMDVNIGEVTCHINLNEPQTIEWLQKEAEHDLEALMKKSVEVMQKKYKVDIFGFGQATYEASPKLWKSIGDDWDNHFADLKVVYQTSINIRNIGMITNSVEKRMKEK</sequence>
<organism evidence="10 11">
    <name type="scientific">Paenibacillus marchantiophytorum</name>
    <dbReference type="NCBI Taxonomy" id="1619310"/>
    <lineage>
        <taxon>Bacteria</taxon>
        <taxon>Bacillati</taxon>
        <taxon>Bacillota</taxon>
        <taxon>Bacilli</taxon>
        <taxon>Bacillales</taxon>
        <taxon>Paenibacillaceae</taxon>
        <taxon>Paenibacillus</taxon>
    </lineage>
</organism>
<comment type="similarity">
    <text evidence="2">Belongs to the GerABKC lipoprotein family.</text>
</comment>
<feature type="domain" description="Spore germination GerAC-like C-terminal" evidence="8">
    <location>
        <begin position="219"/>
        <end position="383"/>
    </location>
</feature>
<dbReference type="RefSeq" id="WP_189011683.1">
    <property type="nucleotide sequence ID" value="NZ_BMHE01000009.1"/>
</dbReference>
<comment type="caution">
    <text evidence="10">The sequence shown here is derived from an EMBL/GenBank/DDBJ whole genome shotgun (WGS) entry which is preliminary data.</text>
</comment>
<dbReference type="PROSITE" id="PS51257">
    <property type="entry name" value="PROKAR_LIPOPROTEIN"/>
    <property type="match status" value="1"/>
</dbReference>
<dbReference type="EMBL" id="BMHE01000009">
    <property type="protein sequence ID" value="GFZ77638.1"/>
    <property type="molecule type" value="Genomic_DNA"/>
</dbReference>
<dbReference type="InterPro" id="IPR038501">
    <property type="entry name" value="Spore_GerAC_C_sf"/>
</dbReference>
<evidence type="ECO:0000259" key="8">
    <source>
        <dbReference type="Pfam" id="PF05504"/>
    </source>
</evidence>
<evidence type="ECO:0000256" key="1">
    <source>
        <dbReference type="ARBA" id="ARBA00004635"/>
    </source>
</evidence>
<evidence type="ECO:0000313" key="10">
    <source>
        <dbReference type="EMBL" id="GFZ77638.1"/>
    </source>
</evidence>
<keyword evidence="4" id="KW-0732">Signal</keyword>
<evidence type="ECO:0000256" key="5">
    <source>
        <dbReference type="ARBA" id="ARBA00023136"/>
    </source>
</evidence>
<dbReference type="NCBIfam" id="TIGR02887">
    <property type="entry name" value="spore_ger_x_C"/>
    <property type="match status" value="1"/>
</dbReference>
<dbReference type="PANTHER" id="PTHR35789:SF1">
    <property type="entry name" value="SPORE GERMINATION PROTEIN B3"/>
    <property type="match status" value="1"/>
</dbReference>
<evidence type="ECO:0000313" key="11">
    <source>
        <dbReference type="Proteomes" id="UP000615455"/>
    </source>
</evidence>
<feature type="domain" description="Spore germination protein N-terminal" evidence="9">
    <location>
        <begin position="23"/>
        <end position="197"/>
    </location>
</feature>